<dbReference type="InterPro" id="IPR008929">
    <property type="entry name" value="Chondroitin_lyas"/>
</dbReference>
<name>A0A286URF9_9AGAM</name>
<dbReference type="STRING" id="2282107.A0A286URF9"/>
<feature type="transmembrane region" description="Helical" evidence="2">
    <location>
        <begin position="33"/>
        <end position="52"/>
    </location>
</feature>
<protein>
    <submittedName>
        <fullName evidence="3">Heparinase II III family</fullName>
    </submittedName>
</protein>
<keyword evidence="2" id="KW-0472">Membrane</keyword>
<keyword evidence="2" id="KW-1133">Transmembrane helix</keyword>
<sequence length="765" mass="83410">MASFEQGDPYYNQSTGFFPPQQPKKGTSPWVKFGIPVAVIVVVAVVVGAVVGTKHSSSDSSSSSSSDPAAAASSAAEAKTSVGIFAVSTDSEFMVPVYPSTTNTAVFTTPTFVDTTDSKLAWPTDPFSPSDPSPTQVRTDRPRLIAPAYKWQALPTLIANDPYLASWNETIFGNATLWKSMDPVPYYMDGDSGILDVCREIKNRVKGFSYVYRMTNDSSWVDRTWEELKNAAGNGTTTWGPDADKWNSAHFLDTAECSAAFGIGYDWLYDMWTDEQKEQIRFTLNLYGLSPGVAALTTGTNGWWSNSDIKGNWNCVCNGGLTLASLAILNDDTTGNAAQLLTLTIPNAKENCVFAASDDGTWAETANYWYFGTTGWAEMTSALISATGSDYGMLDNNPNFNLTSLYHMYAYGSTSLFNYGDHGPNKYSATANSLIFMADKFDTPAYALYQRDRSDAAEPWSMFWYDPTVSGAFWNGLPLDHFFSNHTDQWASMRSSWTDEDALFVAVKAGTLTGHQTHNDLDCGDFVLDALGTRWAGELGSGDYLSLDYFSNDTQDSVRWLYYRKRTEGQNTILVNAANQDVSAAPSITKAESSGTAQGSSTVVDLPDDSTAYWVADLTSAYFDVTSFSRGVRLLNKRRQVLIQDEINASQAIQWRMHTNATVSISGTQITLTLDGQTMIMQVLNAPSGISISTSAAERLSTDPALPDGQVDQPNPGVTVITMDLPAGSYTLEVLFNPQWSGMSSSDFVTPNSVALSDWSLTSHN</sequence>
<keyword evidence="4" id="KW-1185">Reference proteome</keyword>
<evidence type="ECO:0000256" key="2">
    <source>
        <dbReference type="SAM" id="Phobius"/>
    </source>
</evidence>
<dbReference type="EMBL" id="NBII01000002">
    <property type="protein sequence ID" value="PAV22147.1"/>
    <property type="molecule type" value="Genomic_DNA"/>
</dbReference>
<dbReference type="Gene3D" id="2.70.98.70">
    <property type="match status" value="1"/>
</dbReference>
<evidence type="ECO:0000313" key="3">
    <source>
        <dbReference type="EMBL" id="PAV22147.1"/>
    </source>
</evidence>
<dbReference type="Proteomes" id="UP000217199">
    <property type="component" value="Unassembled WGS sequence"/>
</dbReference>
<evidence type="ECO:0000313" key="4">
    <source>
        <dbReference type="Proteomes" id="UP000217199"/>
    </source>
</evidence>
<dbReference type="SUPFAM" id="SSF48230">
    <property type="entry name" value="Chondroitin AC/alginate lyase"/>
    <property type="match status" value="1"/>
</dbReference>
<dbReference type="PANTHER" id="PTHR38045">
    <property type="entry name" value="CHROMOSOME 1, WHOLE GENOME SHOTGUN SEQUENCE"/>
    <property type="match status" value="1"/>
</dbReference>
<dbReference type="OrthoDB" id="3476529at2759"/>
<dbReference type="AlphaFoldDB" id="A0A286URF9"/>
<accession>A0A286URF9</accession>
<evidence type="ECO:0000256" key="1">
    <source>
        <dbReference type="SAM" id="MobiDB-lite"/>
    </source>
</evidence>
<reference evidence="3 4" key="1">
    <citation type="journal article" date="2017" name="Mol. Ecol.">
        <title>Comparative and population genomic landscape of Phellinus noxius: A hypervariable fungus causing root rot in trees.</title>
        <authorList>
            <person name="Chung C.L."/>
            <person name="Lee T.J."/>
            <person name="Akiba M."/>
            <person name="Lee H.H."/>
            <person name="Kuo T.H."/>
            <person name="Liu D."/>
            <person name="Ke H.M."/>
            <person name="Yokoi T."/>
            <person name="Roa M.B."/>
            <person name="Lu M.J."/>
            <person name="Chang Y.Y."/>
            <person name="Ann P.J."/>
            <person name="Tsai J.N."/>
            <person name="Chen C.Y."/>
            <person name="Tzean S.S."/>
            <person name="Ota Y."/>
            <person name="Hattori T."/>
            <person name="Sahashi N."/>
            <person name="Liou R.F."/>
            <person name="Kikuchi T."/>
            <person name="Tsai I.J."/>
        </authorList>
    </citation>
    <scope>NUCLEOTIDE SEQUENCE [LARGE SCALE GENOMIC DNA]</scope>
    <source>
        <strain evidence="3 4">FFPRI411160</strain>
    </source>
</reference>
<comment type="caution">
    <text evidence="3">The sequence shown here is derived from an EMBL/GenBank/DDBJ whole genome shotgun (WGS) entry which is preliminary data.</text>
</comment>
<organism evidence="3 4">
    <name type="scientific">Pyrrhoderma noxium</name>
    <dbReference type="NCBI Taxonomy" id="2282107"/>
    <lineage>
        <taxon>Eukaryota</taxon>
        <taxon>Fungi</taxon>
        <taxon>Dikarya</taxon>
        <taxon>Basidiomycota</taxon>
        <taxon>Agaricomycotina</taxon>
        <taxon>Agaricomycetes</taxon>
        <taxon>Hymenochaetales</taxon>
        <taxon>Hymenochaetaceae</taxon>
        <taxon>Pyrrhoderma</taxon>
    </lineage>
</organism>
<dbReference type="InParanoid" id="A0A286URF9"/>
<dbReference type="PANTHER" id="PTHR38045:SF1">
    <property type="entry name" value="HEPARINASE II_III-LIKE PROTEIN"/>
    <property type="match status" value="1"/>
</dbReference>
<dbReference type="Gene3D" id="1.50.10.100">
    <property type="entry name" value="Chondroitin AC/alginate lyase"/>
    <property type="match status" value="1"/>
</dbReference>
<proteinExistence type="predicted"/>
<feature type="region of interest" description="Disordered" evidence="1">
    <location>
        <begin position="1"/>
        <end position="23"/>
    </location>
</feature>
<keyword evidence="2" id="KW-0812">Transmembrane</keyword>
<gene>
    <name evidence="3" type="ORF">PNOK_0210400</name>
</gene>